<feature type="transmembrane region" description="Helical" evidence="7">
    <location>
        <begin position="143"/>
        <end position="166"/>
    </location>
</feature>
<proteinExistence type="predicted"/>
<feature type="transmembrane region" description="Helical" evidence="7">
    <location>
        <begin position="178"/>
        <end position="204"/>
    </location>
</feature>
<evidence type="ECO:0000259" key="8">
    <source>
        <dbReference type="PROSITE" id="PS50850"/>
    </source>
</evidence>
<evidence type="ECO:0000256" key="2">
    <source>
        <dbReference type="ARBA" id="ARBA00022475"/>
    </source>
</evidence>
<dbReference type="EMBL" id="JACGZW010000001">
    <property type="protein sequence ID" value="MBB1151752.1"/>
    <property type="molecule type" value="Genomic_DNA"/>
</dbReference>
<keyword evidence="3 7" id="KW-0812">Transmembrane</keyword>
<keyword evidence="10" id="KW-1185">Reference proteome</keyword>
<evidence type="ECO:0000256" key="6">
    <source>
        <dbReference type="SAM" id="MobiDB-lite"/>
    </source>
</evidence>
<reference evidence="9 10" key="1">
    <citation type="submission" date="2020-08" db="EMBL/GenBank/DDBJ databases">
        <title>Amycolatopsis sp. nov. DR6-1 isolated from Dendrobium heterocarpum.</title>
        <authorList>
            <person name="Tedsree N."/>
            <person name="Kuncharoen N."/>
            <person name="Likhitwitayawuid K."/>
            <person name="Tanasupawat S."/>
        </authorList>
    </citation>
    <scope>NUCLEOTIDE SEQUENCE [LARGE SCALE GENOMIC DNA]</scope>
    <source>
        <strain evidence="9 10">DR6-1</strain>
    </source>
</reference>
<comment type="subcellular location">
    <subcellularLocation>
        <location evidence="1">Cell membrane</location>
        <topology evidence="1">Multi-pass membrane protein</topology>
    </subcellularLocation>
</comment>
<evidence type="ECO:0000256" key="1">
    <source>
        <dbReference type="ARBA" id="ARBA00004651"/>
    </source>
</evidence>
<evidence type="ECO:0000256" key="7">
    <source>
        <dbReference type="SAM" id="Phobius"/>
    </source>
</evidence>
<evidence type="ECO:0000256" key="4">
    <source>
        <dbReference type="ARBA" id="ARBA00022989"/>
    </source>
</evidence>
<feature type="transmembrane region" description="Helical" evidence="7">
    <location>
        <begin position="210"/>
        <end position="227"/>
    </location>
</feature>
<dbReference type="InterPro" id="IPR011701">
    <property type="entry name" value="MFS"/>
</dbReference>
<feature type="transmembrane region" description="Helical" evidence="7">
    <location>
        <begin position="414"/>
        <end position="432"/>
    </location>
</feature>
<dbReference type="InterPro" id="IPR020846">
    <property type="entry name" value="MFS_dom"/>
</dbReference>
<feature type="transmembrane region" description="Helical" evidence="7">
    <location>
        <begin position="323"/>
        <end position="341"/>
    </location>
</feature>
<keyword evidence="5 7" id="KW-0472">Membrane</keyword>
<dbReference type="AlphaFoldDB" id="A0A7W3Z8F7"/>
<dbReference type="PROSITE" id="PS50850">
    <property type="entry name" value="MFS"/>
    <property type="match status" value="1"/>
</dbReference>
<keyword evidence="2" id="KW-1003">Cell membrane</keyword>
<feature type="transmembrane region" description="Helical" evidence="7">
    <location>
        <begin position="291"/>
        <end position="311"/>
    </location>
</feature>
<feature type="compositionally biased region" description="Low complexity" evidence="6">
    <location>
        <begin position="16"/>
        <end position="30"/>
    </location>
</feature>
<evidence type="ECO:0000256" key="5">
    <source>
        <dbReference type="ARBA" id="ARBA00023136"/>
    </source>
</evidence>
<dbReference type="PANTHER" id="PTHR23513">
    <property type="entry name" value="INTEGRAL MEMBRANE EFFLUX PROTEIN-RELATED"/>
    <property type="match status" value="1"/>
</dbReference>
<gene>
    <name evidence="9" type="ORF">H4281_01265</name>
</gene>
<feature type="transmembrane region" description="Helical" evidence="7">
    <location>
        <begin position="109"/>
        <end position="131"/>
    </location>
</feature>
<dbReference type="Gene3D" id="1.20.1250.20">
    <property type="entry name" value="MFS general substrate transporter like domains"/>
    <property type="match status" value="1"/>
</dbReference>
<dbReference type="InterPro" id="IPR036259">
    <property type="entry name" value="MFS_trans_sf"/>
</dbReference>
<evidence type="ECO:0000256" key="3">
    <source>
        <dbReference type="ARBA" id="ARBA00022692"/>
    </source>
</evidence>
<feature type="transmembrane region" description="Helical" evidence="7">
    <location>
        <begin position="262"/>
        <end position="285"/>
    </location>
</feature>
<dbReference type="Proteomes" id="UP000526734">
    <property type="component" value="Unassembled WGS sequence"/>
</dbReference>
<dbReference type="RefSeq" id="WP_182888994.1">
    <property type="nucleotide sequence ID" value="NZ_JACGZW010000001.1"/>
</dbReference>
<feature type="transmembrane region" description="Helical" evidence="7">
    <location>
        <begin position="347"/>
        <end position="368"/>
    </location>
</feature>
<protein>
    <submittedName>
        <fullName evidence="9">MFS transporter</fullName>
    </submittedName>
</protein>
<dbReference type="Pfam" id="PF07690">
    <property type="entry name" value="MFS_1"/>
    <property type="match status" value="1"/>
</dbReference>
<comment type="caution">
    <text evidence="9">The sequence shown here is derived from an EMBL/GenBank/DDBJ whole genome shotgun (WGS) entry which is preliminary data.</text>
</comment>
<sequence>MPAPDKTGSDLPGQQRGLARAAPPGARTGPDGQGVLAGIRRHPLPMQITGQAVSAFGDAFSNVAMPLLVLALTGSVAQMGVVVAVSSVAQLAGSTLAGPVVDRVDRRRLLIACDVGQLVLGGAIPVVWWLIPSESWTRWAIWLIYPIVALSSALSSVYEVAMRAVLPQIVPPDRLVKANAALTTCIEVSYGIGPAIAGLAVAAIGEENSIGVNALTFAVAAVAWYLIRPARSVAPEHEASASAPRQQLAGLRFLWQDRLLRTLTVLEVGNTVLAAGALTLFIYYLRHDLGQGSAAVGLMLTLGSVGAVLAAVSASRLDKGLGVGRAVLLGIAVQGVALAMAGFAHTIAAVAVLAVVFGFGQILAGILIMSTRQVRTPQRLIGRATAAALTVVLATRFGGSLASTTAAEHMPTTLVLAALGGLTLLMAVAGCFTTAGRGRPAPAAGPGSGAAS</sequence>
<name>A0A7W3Z8F7_9PSEU</name>
<keyword evidence="4 7" id="KW-1133">Transmembrane helix</keyword>
<dbReference type="GO" id="GO:0005886">
    <property type="term" value="C:plasma membrane"/>
    <property type="evidence" value="ECO:0007669"/>
    <property type="project" value="UniProtKB-SubCell"/>
</dbReference>
<feature type="domain" description="Major facilitator superfamily (MFS) profile" evidence="8">
    <location>
        <begin position="43"/>
        <end position="438"/>
    </location>
</feature>
<feature type="region of interest" description="Disordered" evidence="6">
    <location>
        <begin position="1"/>
        <end position="34"/>
    </location>
</feature>
<dbReference type="CDD" id="cd06173">
    <property type="entry name" value="MFS_MefA_like"/>
    <property type="match status" value="1"/>
</dbReference>
<accession>A0A7W3Z8F7</accession>
<feature type="transmembrane region" description="Helical" evidence="7">
    <location>
        <begin position="63"/>
        <end position="88"/>
    </location>
</feature>
<dbReference type="SUPFAM" id="SSF103473">
    <property type="entry name" value="MFS general substrate transporter"/>
    <property type="match status" value="1"/>
</dbReference>
<dbReference type="GO" id="GO:0022857">
    <property type="term" value="F:transmembrane transporter activity"/>
    <property type="evidence" value="ECO:0007669"/>
    <property type="project" value="InterPro"/>
</dbReference>
<evidence type="ECO:0000313" key="9">
    <source>
        <dbReference type="EMBL" id="MBB1151752.1"/>
    </source>
</evidence>
<evidence type="ECO:0000313" key="10">
    <source>
        <dbReference type="Proteomes" id="UP000526734"/>
    </source>
</evidence>
<dbReference type="PANTHER" id="PTHR23513:SF6">
    <property type="entry name" value="MAJOR FACILITATOR SUPERFAMILY ASSOCIATED DOMAIN-CONTAINING PROTEIN"/>
    <property type="match status" value="1"/>
</dbReference>
<organism evidence="9 10">
    <name type="scientific">Amycolatopsis dendrobii</name>
    <dbReference type="NCBI Taxonomy" id="2760662"/>
    <lineage>
        <taxon>Bacteria</taxon>
        <taxon>Bacillati</taxon>
        <taxon>Actinomycetota</taxon>
        <taxon>Actinomycetes</taxon>
        <taxon>Pseudonocardiales</taxon>
        <taxon>Pseudonocardiaceae</taxon>
        <taxon>Amycolatopsis</taxon>
    </lineage>
</organism>